<name>A0ACC1MEI2_9HYPO</name>
<proteinExistence type="predicted"/>
<evidence type="ECO:0000313" key="2">
    <source>
        <dbReference type="Proteomes" id="UP001143910"/>
    </source>
</evidence>
<reference evidence="1" key="1">
    <citation type="submission" date="2022-08" db="EMBL/GenBank/DDBJ databases">
        <title>Genome Sequence of Lecanicillium fungicola.</title>
        <authorList>
            <person name="Buettner E."/>
        </authorList>
    </citation>
    <scope>NUCLEOTIDE SEQUENCE</scope>
    <source>
        <strain evidence="1">Babe33</strain>
    </source>
</reference>
<protein>
    <submittedName>
        <fullName evidence="1">Uncharacterized protein</fullName>
    </submittedName>
</protein>
<dbReference type="EMBL" id="JANJQO010003038">
    <property type="protein sequence ID" value="KAJ2965325.1"/>
    <property type="molecule type" value="Genomic_DNA"/>
</dbReference>
<organism evidence="1 2">
    <name type="scientific">Zarea fungicola</name>
    <dbReference type="NCBI Taxonomy" id="93591"/>
    <lineage>
        <taxon>Eukaryota</taxon>
        <taxon>Fungi</taxon>
        <taxon>Dikarya</taxon>
        <taxon>Ascomycota</taxon>
        <taxon>Pezizomycotina</taxon>
        <taxon>Sordariomycetes</taxon>
        <taxon>Hypocreomycetidae</taxon>
        <taxon>Hypocreales</taxon>
        <taxon>Cordycipitaceae</taxon>
        <taxon>Zarea</taxon>
    </lineage>
</organism>
<accession>A0ACC1MEI2</accession>
<keyword evidence="2" id="KW-1185">Reference proteome</keyword>
<comment type="caution">
    <text evidence="1">The sequence shown here is derived from an EMBL/GenBank/DDBJ whole genome shotgun (WGS) entry which is preliminary data.</text>
</comment>
<dbReference type="Proteomes" id="UP001143910">
    <property type="component" value="Unassembled WGS sequence"/>
</dbReference>
<sequence>MYQVLKYIKSTFDNENTLDSVPLDAAGNPGAWHAWRTHRRKQQSKQAEDGQQQGRDGAAVTPSPKKLATAEKKLVSQATPRKPGEWNWDGVWEDRVKKGVNASLSEPVLYGGATINDELFISKIYSMPLGLSPYVTSSPQDAWLSRRMENDRPSPLRINKQRGSPRSSGEKRYQDPSSSALHNAGPPQQNANAGRLNITKRRSMRALVTQPSPNAENEQQLKFPPRPFSIGPTTAMAKASAEFHNDKDNKTSPRTAEEAEEILREASRTYSGASGSSKSWNSSLSRGSSWRKSSAAGTESSASVARNVSSSTDGPSRVLTMDSILPHVLSPHVSIHTDSHYRYFGQDYIWAAIEVSGILSHAYSADGCGSNPTQPKEQEHHLDLFFKHGCLHDLKVEILPMENTTVLQVFHEQSFPTIIYAGTKILLLAQILINSKMAPRAVSGRHWRQSSDELMADLENQLGDSQMAYMKSAFRSDAPGLRQQWWLPSSSTTVALRGHRVRPIRQTASSVF</sequence>
<evidence type="ECO:0000313" key="1">
    <source>
        <dbReference type="EMBL" id="KAJ2965325.1"/>
    </source>
</evidence>
<gene>
    <name evidence="1" type="ORF">NQ176_g10670</name>
</gene>